<dbReference type="Proteomes" id="UP000663854">
    <property type="component" value="Unassembled WGS sequence"/>
</dbReference>
<evidence type="ECO:0000313" key="3">
    <source>
        <dbReference type="EMBL" id="CAF1246058.1"/>
    </source>
</evidence>
<dbReference type="PANTHER" id="PTHR21248:SF22">
    <property type="entry name" value="PHOSPHOLIPASE D"/>
    <property type="match status" value="1"/>
</dbReference>
<dbReference type="SMART" id="SM00155">
    <property type="entry name" value="PLDc"/>
    <property type="match status" value="2"/>
</dbReference>
<dbReference type="PROSITE" id="PS50035">
    <property type="entry name" value="PLD"/>
    <property type="match status" value="2"/>
</dbReference>
<dbReference type="CDD" id="cd00138">
    <property type="entry name" value="PLDc_SF"/>
    <property type="match status" value="2"/>
</dbReference>
<dbReference type="Pfam" id="PF13091">
    <property type="entry name" value="PLDc_2"/>
    <property type="match status" value="1"/>
</dbReference>
<gene>
    <name evidence="4" type="ORF">JXQ802_LOCUS42018</name>
    <name evidence="3" type="ORF">PYM288_LOCUS27130</name>
</gene>
<name>A0A815VAG4_9BILA</name>
<reference evidence="4" key="1">
    <citation type="submission" date="2021-02" db="EMBL/GenBank/DDBJ databases">
        <authorList>
            <person name="Nowell W R."/>
        </authorList>
    </citation>
    <scope>NUCLEOTIDE SEQUENCE</scope>
</reference>
<evidence type="ECO:0000313" key="4">
    <source>
        <dbReference type="EMBL" id="CAF1527939.1"/>
    </source>
</evidence>
<dbReference type="Proteomes" id="UP000663870">
    <property type="component" value="Unassembled WGS sequence"/>
</dbReference>
<comment type="caution">
    <text evidence="4">The sequence shown here is derived from an EMBL/GenBank/DDBJ whole genome shotgun (WGS) entry which is preliminary data.</text>
</comment>
<dbReference type="InterPro" id="IPR001736">
    <property type="entry name" value="PLipase_D/transphosphatidylase"/>
</dbReference>
<protein>
    <recommendedName>
        <fullName evidence="2">PLD phosphodiesterase domain-containing protein</fullName>
    </recommendedName>
</protein>
<proteinExistence type="predicted"/>
<dbReference type="EMBL" id="CAJNOL010002772">
    <property type="protein sequence ID" value="CAF1527939.1"/>
    <property type="molecule type" value="Genomic_DNA"/>
</dbReference>
<feature type="domain" description="PLD phosphodiesterase" evidence="2">
    <location>
        <begin position="237"/>
        <end position="264"/>
    </location>
</feature>
<evidence type="ECO:0000259" key="2">
    <source>
        <dbReference type="PROSITE" id="PS50035"/>
    </source>
</evidence>
<dbReference type="GO" id="GO:0032049">
    <property type="term" value="P:cardiolipin biosynthetic process"/>
    <property type="evidence" value="ECO:0007669"/>
    <property type="project" value="UniProtKB-ARBA"/>
</dbReference>
<evidence type="ECO:0000313" key="5">
    <source>
        <dbReference type="Proteomes" id="UP000663870"/>
    </source>
</evidence>
<dbReference type="GO" id="GO:0030572">
    <property type="term" value="F:phosphatidyltransferase activity"/>
    <property type="evidence" value="ECO:0007669"/>
    <property type="project" value="UniProtKB-ARBA"/>
</dbReference>
<evidence type="ECO:0000256" key="1">
    <source>
        <dbReference type="SAM" id="MobiDB-lite"/>
    </source>
</evidence>
<feature type="region of interest" description="Disordered" evidence="1">
    <location>
        <begin position="347"/>
        <end position="370"/>
    </location>
</feature>
<keyword evidence="5" id="KW-1185">Reference proteome</keyword>
<dbReference type="EMBL" id="CAJNOH010001741">
    <property type="protein sequence ID" value="CAF1246058.1"/>
    <property type="molecule type" value="Genomic_DNA"/>
</dbReference>
<feature type="compositionally biased region" description="Acidic residues" evidence="1">
    <location>
        <begin position="347"/>
        <end position="360"/>
    </location>
</feature>
<feature type="domain" description="PLD phosphodiesterase" evidence="2">
    <location>
        <begin position="590"/>
        <end position="617"/>
    </location>
</feature>
<dbReference type="SUPFAM" id="SSF56024">
    <property type="entry name" value="Phospholipase D/nuclease"/>
    <property type="match status" value="2"/>
</dbReference>
<dbReference type="AlphaFoldDB" id="A0A815VAG4"/>
<accession>A0A815VAG4</accession>
<sequence>MSTGKLSVTSIEQLKYDQDFPSIDNISRQTVTSLLACEPSVVQSPQEAAETLFSKPLHHLRPRVNYEILQHEITQEELDAAAEYGRFIERPSDLFLKLFHNVLCTLRRDPLAGRVSPSLIGTTGVIPLTIISTIPDIMRHYYHCIIHAQKEVLLATNYWEKGESVNIIGKALKDLSKRAGCENRYVIVKLMIDHPTKENLKHFHYILPPNKWSDYDIPLPEEIPNISLEINNYHQMIMGTFHAKFMIIDRRIALLNSNNIQDRPNLEMMSHFEGNIVNSLYDTFLISWWLPFTPNLVCLKDETSSDSHFKFGIHNSKISSIKEPLQQAIARARLRLKSHLERQESDIYLDESLPSEEDENSILSSGDRKTKNNGFSTAALQALVNHRRSHSPVVLFKATNDLTGAVIGYNMSPRSDVPLTHHFNKSATSANSTQPDKNLSDNQLEKLAFDFSPFIFHQEHKPFPIALVNRSPYGKPIHIDRANPQDAAWMGAFRYAKKSIFIQTPTLNASSAIDGIISACRRGIIVTLWLGLGFNDSVEGFGTFQGGTNEHVVKKLYKKLKRGNDGAEKYLQVYWYTGKDQTRPLHFSEKRRNCHIKFMSIDDQVAIMGNGNMDSQSWFHSQEINAMIDSPVIVKEWMDALYKNQSTYQYVKTKIDLLTNITSCLVSD</sequence>
<dbReference type="InterPro" id="IPR025202">
    <property type="entry name" value="PLD-like_dom"/>
</dbReference>
<organism evidence="4 5">
    <name type="scientific">Rotaria sordida</name>
    <dbReference type="NCBI Taxonomy" id="392033"/>
    <lineage>
        <taxon>Eukaryota</taxon>
        <taxon>Metazoa</taxon>
        <taxon>Spiralia</taxon>
        <taxon>Gnathifera</taxon>
        <taxon>Rotifera</taxon>
        <taxon>Eurotatoria</taxon>
        <taxon>Bdelloidea</taxon>
        <taxon>Philodinida</taxon>
        <taxon>Philodinidae</taxon>
        <taxon>Rotaria</taxon>
    </lineage>
</organism>
<dbReference type="Gene3D" id="3.30.870.10">
    <property type="entry name" value="Endonuclease Chain A"/>
    <property type="match status" value="2"/>
</dbReference>
<dbReference type="PANTHER" id="PTHR21248">
    <property type="entry name" value="CARDIOLIPIN SYNTHASE"/>
    <property type="match status" value="1"/>
</dbReference>